<reference evidence="6 7" key="1">
    <citation type="submission" date="2018-01" db="EMBL/GenBank/DDBJ databases">
        <title>Draft Genome Sequence of Komagataeibacter maltaceti LMG 1529, a Vinegar Producing Acetic Acid Bacterium Isolated from Malt Vinegar Brewery Acetifiers.</title>
        <authorList>
            <person name="Zhang Q."/>
            <person name="Hollensteiner J."/>
            <person name="Poehlein A."/>
            <person name="Daniel R."/>
        </authorList>
    </citation>
    <scope>NUCLEOTIDE SEQUENCE [LARGE SCALE GENOMIC DNA]</scope>
    <source>
        <strain evidence="6 7">LMG 1529</strain>
    </source>
</reference>
<feature type="region of interest" description="Disordered" evidence="5">
    <location>
        <begin position="1"/>
        <end position="34"/>
    </location>
</feature>
<evidence type="ECO:0000256" key="1">
    <source>
        <dbReference type="ARBA" id="ARBA00022490"/>
    </source>
</evidence>
<evidence type="ECO:0000256" key="3">
    <source>
        <dbReference type="ARBA" id="ARBA00022829"/>
    </source>
</evidence>
<evidence type="ECO:0000256" key="5">
    <source>
        <dbReference type="SAM" id="MobiDB-lite"/>
    </source>
</evidence>
<dbReference type="PANTHER" id="PTHR34298:SF2">
    <property type="entry name" value="SEGREGATION AND CONDENSATION PROTEIN B"/>
    <property type="match status" value="1"/>
</dbReference>
<evidence type="ECO:0000256" key="2">
    <source>
        <dbReference type="ARBA" id="ARBA00022618"/>
    </source>
</evidence>
<keyword evidence="1" id="KW-0963">Cytoplasm</keyword>
<protein>
    <recommendedName>
        <fullName evidence="8">Segregation and condensation protein B</fullName>
    </recommendedName>
</protein>
<keyword evidence="4" id="KW-0131">Cell cycle</keyword>
<dbReference type="GO" id="GO:0051301">
    <property type="term" value="P:cell division"/>
    <property type="evidence" value="ECO:0007669"/>
    <property type="project" value="UniProtKB-KW"/>
</dbReference>
<keyword evidence="7" id="KW-1185">Reference proteome</keyword>
<gene>
    <name evidence="6" type="ORF">KMAL_17010</name>
</gene>
<dbReference type="NCBIfam" id="TIGR00281">
    <property type="entry name" value="SMC-Scp complex subunit ScpB"/>
    <property type="match status" value="1"/>
</dbReference>
<feature type="region of interest" description="Disordered" evidence="5">
    <location>
        <begin position="219"/>
        <end position="262"/>
    </location>
</feature>
<dbReference type="InterPro" id="IPR036388">
    <property type="entry name" value="WH-like_DNA-bd_sf"/>
</dbReference>
<dbReference type="AlphaFoldDB" id="A0A2S3W1A7"/>
<proteinExistence type="predicted"/>
<keyword evidence="2" id="KW-0132">Cell division</keyword>
<dbReference type="Gene3D" id="1.10.10.10">
    <property type="entry name" value="Winged helix-like DNA-binding domain superfamily/Winged helix DNA-binding domain"/>
    <property type="match status" value="2"/>
</dbReference>
<dbReference type="Proteomes" id="UP000237344">
    <property type="component" value="Unassembled WGS sequence"/>
</dbReference>
<evidence type="ECO:0008006" key="8">
    <source>
        <dbReference type="Google" id="ProtNLM"/>
    </source>
</evidence>
<comment type="caution">
    <text evidence="6">The sequence shown here is derived from an EMBL/GenBank/DDBJ whole genome shotgun (WGS) entry which is preliminary data.</text>
</comment>
<evidence type="ECO:0000313" key="6">
    <source>
        <dbReference type="EMBL" id="POF62674.1"/>
    </source>
</evidence>
<organism evidence="6 7">
    <name type="scientific">Novacetimonas maltaceti</name>
    <dbReference type="NCBI Taxonomy" id="1203393"/>
    <lineage>
        <taxon>Bacteria</taxon>
        <taxon>Pseudomonadati</taxon>
        <taxon>Pseudomonadota</taxon>
        <taxon>Alphaproteobacteria</taxon>
        <taxon>Acetobacterales</taxon>
        <taxon>Acetobacteraceae</taxon>
        <taxon>Novacetimonas</taxon>
    </lineage>
</organism>
<dbReference type="InterPro" id="IPR005234">
    <property type="entry name" value="ScpB_csome_segregation"/>
</dbReference>
<dbReference type="SUPFAM" id="SSF46785">
    <property type="entry name" value="Winged helix' DNA-binding domain"/>
    <property type="match status" value="2"/>
</dbReference>
<keyword evidence="3" id="KW-0159">Chromosome partition</keyword>
<accession>A0A2S3W1A7</accession>
<evidence type="ECO:0000256" key="4">
    <source>
        <dbReference type="ARBA" id="ARBA00023306"/>
    </source>
</evidence>
<dbReference type="GO" id="GO:0051304">
    <property type="term" value="P:chromosome separation"/>
    <property type="evidence" value="ECO:0007669"/>
    <property type="project" value="InterPro"/>
</dbReference>
<dbReference type="Pfam" id="PF04079">
    <property type="entry name" value="SMC_ScpB"/>
    <property type="match status" value="1"/>
</dbReference>
<dbReference type="PANTHER" id="PTHR34298">
    <property type="entry name" value="SEGREGATION AND CONDENSATION PROTEIN B"/>
    <property type="match status" value="1"/>
</dbReference>
<name>A0A2S3W1A7_9PROT</name>
<dbReference type="EMBL" id="POTC01000019">
    <property type="protein sequence ID" value="POF62674.1"/>
    <property type="molecule type" value="Genomic_DNA"/>
</dbReference>
<sequence>MTTIPPDGDHAPQLSLPDVAPSDAAPADAHRGVPADMEVSDMSVRLVEALIFARAEPVSERAIAELLETQGEIPAGVDDLGAYTRATLGRLLALYEGRGVMPVEVAGGWQFRTTPDLAPRLTRVLRRPRRLARSTMETLAIIAYHQPCTRAEIEGIRGVSLSQQVLDTLLEAELVVPLGRKEVPGRPILWGTSAGFLRHFGLRDLRDLPRREELLVDVPDLKPAAQEEQPGQDMFDAPPDDAAEGEGARQEADDAVCAPPDA</sequence>
<evidence type="ECO:0000313" key="7">
    <source>
        <dbReference type="Proteomes" id="UP000237344"/>
    </source>
</evidence>
<dbReference type="InterPro" id="IPR036390">
    <property type="entry name" value="WH_DNA-bd_sf"/>
</dbReference>
<feature type="compositionally biased region" description="Low complexity" evidence="5">
    <location>
        <begin position="17"/>
        <end position="27"/>
    </location>
</feature>